<name>A0A9W7DZB2_9STRA</name>
<dbReference type="OrthoDB" id="201612at2759"/>
<organism evidence="2 3">
    <name type="scientific">Triparma retinervis</name>
    <dbReference type="NCBI Taxonomy" id="2557542"/>
    <lineage>
        <taxon>Eukaryota</taxon>
        <taxon>Sar</taxon>
        <taxon>Stramenopiles</taxon>
        <taxon>Ochrophyta</taxon>
        <taxon>Bolidophyceae</taxon>
        <taxon>Parmales</taxon>
        <taxon>Triparmaceae</taxon>
        <taxon>Triparma</taxon>
    </lineage>
</organism>
<dbReference type="EMBL" id="BRXZ01003515">
    <property type="protein sequence ID" value="GMH56233.1"/>
    <property type="molecule type" value="Genomic_DNA"/>
</dbReference>
<evidence type="ECO:0000313" key="2">
    <source>
        <dbReference type="EMBL" id="GMH56233.1"/>
    </source>
</evidence>
<feature type="compositionally biased region" description="Acidic residues" evidence="1">
    <location>
        <begin position="88"/>
        <end position="99"/>
    </location>
</feature>
<protein>
    <submittedName>
        <fullName evidence="2">Uncharacterized protein</fullName>
    </submittedName>
</protein>
<proteinExistence type="predicted"/>
<accession>A0A9W7DZB2</accession>
<reference evidence="2" key="1">
    <citation type="submission" date="2022-07" db="EMBL/GenBank/DDBJ databases">
        <title>Genome analysis of Parmales, a sister group of diatoms, reveals the evolutionary specialization of diatoms from phago-mixotrophs to photoautotrophs.</title>
        <authorList>
            <person name="Ban H."/>
            <person name="Sato S."/>
            <person name="Yoshikawa S."/>
            <person name="Kazumasa Y."/>
            <person name="Nakamura Y."/>
            <person name="Ichinomiya M."/>
            <person name="Saitoh K."/>
            <person name="Sato N."/>
            <person name="Blanc-Mathieu R."/>
            <person name="Endo H."/>
            <person name="Kuwata A."/>
            <person name="Ogata H."/>
        </authorList>
    </citation>
    <scope>NUCLEOTIDE SEQUENCE</scope>
</reference>
<evidence type="ECO:0000256" key="1">
    <source>
        <dbReference type="SAM" id="MobiDB-lite"/>
    </source>
</evidence>
<feature type="compositionally biased region" description="Basic and acidic residues" evidence="1">
    <location>
        <begin position="116"/>
        <end position="135"/>
    </location>
</feature>
<gene>
    <name evidence="2" type="ORF">TrRE_jg5315</name>
</gene>
<evidence type="ECO:0000313" key="3">
    <source>
        <dbReference type="Proteomes" id="UP001165082"/>
    </source>
</evidence>
<comment type="caution">
    <text evidence="2">The sequence shown here is derived from an EMBL/GenBank/DDBJ whole genome shotgun (WGS) entry which is preliminary data.</text>
</comment>
<sequence length="135" mass="14824">MLVELDSTSKKSFDLKFSTSGAIGRFSASSTLTSLDLRGQPHTITLLPSGTYAGIKVNSKEDRVEVQWATDEFGVLKATEGKKRGKDEEWDVSEDEEDGNFVSGKGKSPKKKKGKKEKDTPTKKKKGTPKEKGKK</sequence>
<feature type="region of interest" description="Disordered" evidence="1">
    <location>
        <begin position="77"/>
        <end position="135"/>
    </location>
</feature>
<keyword evidence="3" id="KW-1185">Reference proteome</keyword>
<dbReference type="Proteomes" id="UP001165082">
    <property type="component" value="Unassembled WGS sequence"/>
</dbReference>
<dbReference type="AlphaFoldDB" id="A0A9W7DZB2"/>